<dbReference type="AlphaFoldDB" id="A0AB37UA95"/>
<evidence type="ECO:0000313" key="2">
    <source>
        <dbReference type="Proteomes" id="UP000282574"/>
    </source>
</evidence>
<dbReference type="EMBL" id="RSCK01000125">
    <property type="protein sequence ID" value="RUT01430.1"/>
    <property type="molecule type" value="Genomic_DNA"/>
</dbReference>
<name>A0AB37UA95_9CYAN</name>
<keyword evidence="2" id="KW-1185">Reference proteome</keyword>
<protein>
    <submittedName>
        <fullName evidence="1">Uncharacterized protein</fullName>
    </submittedName>
</protein>
<organism evidence="1 2">
    <name type="scientific">Chroococcidiopsis cubana SAG 39.79</name>
    <dbReference type="NCBI Taxonomy" id="388085"/>
    <lineage>
        <taxon>Bacteria</taxon>
        <taxon>Bacillati</taxon>
        <taxon>Cyanobacteriota</taxon>
        <taxon>Cyanophyceae</taxon>
        <taxon>Chroococcidiopsidales</taxon>
        <taxon>Chroococcidiopsidaceae</taxon>
        <taxon>Chroococcidiopsis</taxon>
    </lineage>
</organism>
<evidence type="ECO:0000313" key="1">
    <source>
        <dbReference type="EMBL" id="RUT01430.1"/>
    </source>
</evidence>
<dbReference type="RefSeq" id="WP_106168995.1">
    <property type="nucleotide sequence ID" value="NZ_JAVKZF010000004.1"/>
</dbReference>
<comment type="caution">
    <text evidence="1">The sequence shown here is derived from an EMBL/GenBank/DDBJ whole genome shotgun (WGS) entry which is preliminary data.</text>
</comment>
<accession>A0AB37UA95</accession>
<reference evidence="1 2" key="1">
    <citation type="journal article" date="2019" name="Genome Biol. Evol.">
        <title>Day and night: Metabolic profiles and evolutionary relationships of six axenic non-marine cyanobacteria.</title>
        <authorList>
            <person name="Will S.E."/>
            <person name="Henke P."/>
            <person name="Boedeker C."/>
            <person name="Huang S."/>
            <person name="Brinkmann H."/>
            <person name="Rohde M."/>
            <person name="Jarek M."/>
            <person name="Friedl T."/>
            <person name="Seufert S."/>
            <person name="Schumacher M."/>
            <person name="Overmann J."/>
            <person name="Neumann-Schaal M."/>
            <person name="Petersen J."/>
        </authorList>
    </citation>
    <scope>NUCLEOTIDE SEQUENCE [LARGE SCALE GENOMIC DNA]</scope>
    <source>
        <strain evidence="1 2">SAG 39.79</strain>
    </source>
</reference>
<proteinExistence type="predicted"/>
<gene>
    <name evidence="1" type="ORF">DSM107010_65240</name>
</gene>
<dbReference type="Proteomes" id="UP000282574">
    <property type="component" value="Unassembled WGS sequence"/>
</dbReference>
<sequence>MNDFLIPASGKHGYENGSHSIGSFNHCSYDDVDIAITLLALKEGEAIDELEALLTRLRSRAAIEADAASARISCV</sequence>